<evidence type="ECO:0000256" key="7">
    <source>
        <dbReference type="ARBA" id="ARBA00022917"/>
    </source>
</evidence>
<comment type="subcellular location">
    <subcellularLocation>
        <location evidence="1 10">Cytoplasm</location>
    </subcellularLocation>
</comment>
<dbReference type="Gene3D" id="3.90.960.10">
    <property type="entry name" value="YbaK/aminoacyl-tRNA synthetase-associated domain"/>
    <property type="match status" value="1"/>
</dbReference>
<evidence type="ECO:0000313" key="13">
    <source>
        <dbReference type="Proteomes" id="UP000295707"/>
    </source>
</evidence>
<dbReference type="PRINTS" id="PR01046">
    <property type="entry name" value="TRNASYNTHPRO"/>
</dbReference>
<evidence type="ECO:0000256" key="6">
    <source>
        <dbReference type="ARBA" id="ARBA00022840"/>
    </source>
</evidence>
<comment type="domain">
    <text evidence="10">Consists of three domains: the N-terminal catalytic domain, the editing domain and the C-terminal anticodon-binding domain.</text>
</comment>
<gene>
    <name evidence="10" type="primary">proS</name>
    <name evidence="12" type="ORF">DFR30_0847</name>
</gene>
<dbReference type="InterPro" id="IPR044140">
    <property type="entry name" value="ProRS_anticodon_short"/>
</dbReference>
<dbReference type="InterPro" id="IPR007214">
    <property type="entry name" value="YbaK/aa-tRNA-synth-assoc-dom"/>
</dbReference>
<dbReference type="Pfam" id="PF04073">
    <property type="entry name" value="tRNA_edit"/>
    <property type="match status" value="1"/>
</dbReference>
<keyword evidence="7 10" id="KW-0648">Protein biosynthesis</keyword>
<dbReference type="InterPro" id="IPR036754">
    <property type="entry name" value="YbaK/aa-tRNA-synt-asso_dom_sf"/>
</dbReference>
<evidence type="ECO:0000256" key="2">
    <source>
        <dbReference type="ARBA" id="ARBA00011738"/>
    </source>
</evidence>
<dbReference type="InterPro" id="IPR033730">
    <property type="entry name" value="ProRS_core_prok"/>
</dbReference>
<dbReference type="Proteomes" id="UP000295707">
    <property type="component" value="Unassembled WGS sequence"/>
</dbReference>
<dbReference type="AlphaFoldDB" id="A0A4R1HAU0"/>
<keyword evidence="5 10" id="KW-0547">Nucleotide-binding</keyword>
<keyword evidence="4 10" id="KW-0436">Ligase</keyword>
<evidence type="ECO:0000259" key="11">
    <source>
        <dbReference type="PROSITE" id="PS50862"/>
    </source>
</evidence>
<sequence>MKVSRFPLSTVKETPADAEIISHQLMMRAGMIRKIAAGLYSWQPLGLRVLRKAEAIVREEMNGAGALELLMPAVQPAELWQESGRWEQYGPELLRFTDRHNREFCIGPTHEEIITDLVRREVRSYKQLPLNYYQIQTKFRDEIRPRFGIMRAREFLMKDAYSFHIDKPSLDETYQQMYDTYTRIFTRLGLDFRAVRADSGSIGGALSHEFHVLADSGEDAIVFSSASGYAANLELAEALPPAGERPAPGKAMQTVDTPGVHSIEDVCKALDVNPEQTIKTLLVEGADGGVVALCLRGDHTLNEIKAEKLEQVAQPLTLASDEQIRAAAGCGAGSLGPVGVDIPVIADRAAAHLADFVCGANVDGQHLTGVNWGRDCPEPQVADIRNVVEGDPSPDGQGVAKIARGIEVGHVFQLGDKYSRAMKATVLDENGKEIIIQMGCYGIGVSRVIAAAIEQNHDEQGIRWPSALAPFQVALLGMNRKKSQRVREACDALYEEMLAAGLDVIFDDREVRPGVMFADMELIGIPHRVVIGEKNLDKGLVEYKSRRGGDNQDIARDGIIDFLTSQLAQGRSD</sequence>
<dbReference type="Gene3D" id="3.40.50.800">
    <property type="entry name" value="Anticodon-binding domain"/>
    <property type="match status" value="1"/>
</dbReference>
<dbReference type="FunFam" id="3.30.930.10:FF:000043">
    <property type="entry name" value="Proline--tRNA ligase"/>
    <property type="match status" value="1"/>
</dbReference>
<proteinExistence type="inferred from homology"/>
<dbReference type="CDD" id="cd00861">
    <property type="entry name" value="ProRS_anticodon_short"/>
    <property type="match status" value="1"/>
</dbReference>
<evidence type="ECO:0000256" key="10">
    <source>
        <dbReference type="HAMAP-Rule" id="MF_01569"/>
    </source>
</evidence>
<keyword evidence="13" id="KW-1185">Reference proteome</keyword>
<dbReference type="GO" id="GO:0005829">
    <property type="term" value="C:cytosol"/>
    <property type="evidence" value="ECO:0007669"/>
    <property type="project" value="TreeGrafter"/>
</dbReference>
<dbReference type="InterPro" id="IPR023717">
    <property type="entry name" value="Pro-tRNA-Synthase_IIa_type1"/>
</dbReference>
<dbReference type="FunFam" id="3.30.930.10:FF:000097">
    <property type="entry name" value="Proline--tRNA ligase"/>
    <property type="match status" value="1"/>
</dbReference>
<reference evidence="12 13" key="1">
    <citation type="submission" date="2019-03" db="EMBL/GenBank/DDBJ databases">
        <title>Genomic Encyclopedia of Type Strains, Phase IV (KMG-IV): sequencing the most valuable type-strain genomes for metagenomic binning, comparative biology and taxonomic classification.</title>
        <authorList>
            <person name="Goeker M."/>
        </authorList>
    </citation>
    <scope>NUCLEOTIDE SEQUENCE [LARGE SCALE GENOMIC DNA]</scope>
    <source>
        <strain evidence="12 13">DSM 19610</strain>
    </source>
</reference>
<keyword evidence="8 10" id="KW-0030">Aminoacyl-tRNA synthetase</keyword>
<dbReference type="GO" id="GO:0005524">
    <property type="term" value="F:ATP binding"/>
    <property type="evidence" value="ECO:0007669"/>
    <property type="project" value="UniProtKB-UniRule"/>
</dbReference>
<comment type="caution">
    <text evidence="12">The sequence shown here is derived from an EMBL/GenBank/DDBJ whole genome shotgun (WGS) entry which is preliminary data.</text>
</comment>
<comment type="catalytic activity">
    <reaction evidence="9 10">
        <text>tRNA(Pro) + L-proline + ATP = L-prolyl-tRNA(Pro) + AMP + diphosphate</text>
        <dbReference type="Rhea" id="RHEA:14305"/>
        <dbReference type="Rhea" id="RHEA-COMP:9700"/>
        <dbReference type="Rhea" id="RHEA-COMP:9702"/>
        <dbReference type="ChEBI" id="CHEBI:30616"/>
        <dbReference type="ChEBI" id="CHEBI:33019"/>
        <dbReference type="ChEBI" id="CHEBI:60039"/>
        <dbReference type="ChEBI" id="CHEBI:78442"/>
        <dbReference type="ChEBI" id="CHEBI:78532"/>
        <dbReference type="ChEBI" id="CHEBI:456215"/>
        <dbReference type="EC" id="6.1.1.15"/>
    </reaction>
</comment>
<dbReference type="RefSeq" id="WP_132971477.1">
    <property type="nucleotide sequence ID" value="NZ_SMFX01000001.1"/>
</dbReference>
<dbReference type="PROSITE" id="PS50862">
    <property type="entry name" value="AA_TRNA_LIGASE_II"/>
    <property type="match status" value="1"/>
</dbReference>
<evidence type="ECO:0000256" key="4">
    <source>
        <dbReference type="ARBA" id="ARBA00022598"/>
    </source>
</evidence>
<evidence type="ECO:0000256" key="9">
    <source>
        <dbReference type="ARBA" id="ARBA00047671"/>
    </source>
</evidence>
<feature type="domain" description="Aminoacyl-transfer RNA synthetases class-II family profile" evidence="11">
    <location>
        <begin position="38"/>
        <end position="465"/>
    </location>
</feature>
<dbReference type="PANTHER" id="PTHR42753">
    <property type="entry name" value="MITOCHONDRIAL RIBOSOME PROTEIN L39/PROLYL-TRNA LIGASE FAMILY MEMBER"/>
    <property type="match status" value="1"/>
</dbReference>
<protein>
    <recommendedName>
        <fullName evidence="10">Proline--tRNA ligase</fullName>
        <ecNumber evidence="10">6.1.1.15</ecNumber>
    </recommendedName>
    <alternativeName>
        <fullName evidence="10">Prolyl-tRNA synthetase</fullName>
        <shortName evidence="10">ProRS</shortName>
    </alternativeName>
</protein>
<dbReference type="Gene3D" id="3.30.930.10">
    <property type="entry name" value="Bira Bifunctional Protein, Domain 2"/>
    <property type="match status" value="2"/>
</dbReference>
<dbReference type="Pfam" id="PF00587">
    <property type="entry name" value="tRNA-synt_2b"/>
    <property type="match status" value="1"/>
</dbReference>
<comment type="subunit">
    <text evidence="2 10">Homodimer.</text>
</comment>
<evidence type="ECO:0000256" key="5">
    <source>
        <dbReference type="ARBA" id="ARBA00022741"/>
    </source>
</evidence>
<dbReference type="SUPFAM" id="SSF55681">
    <property type="entry name" value="Class II aaRS and biotin synthetases"/>
    <property type="match status" value="1"/>
</dbReference>
<dbReference type="CDD" id="cd04334">
    <property type="entry name" value="ProRS-INS"/>
    <property type="match status" value="1"/>
</dbReference>
<dbReference type="InterPro" id="IPR050062">
    <property type="entry name" value="Pro-tRNA_synthetase"/>
</dbReference>
<organism evidence="12 13">
    <name type="scientific">Thiogranum longum</name>
    <dbReference type="NCBI Taxonomy" id="1537524"/>
    <lineage>
        <taxon>Bacteria</taxon>
        <taxon>Pseudomonadati</taxon>
        <taxon>Pseudomonadota</taxon>
        <taxon>Gammaproteobacteria</taxon>
        <taxon>Chromatiales</taxon>
        <taxon>Ectothiorhodospiraceae</taxon>
        <taxon>Thiogranum</taxon>
    </lineage>
</organism>
<dbReference type="InterPro" id="IPR045864">
    <property type="entry name" value="aa-tRNA-synth_II/BPL/LPL"/>
</dbReference>
<accession>A0A4R1HAU0</accession>
<dbReference type="SUPFAM" id="SSF55826">
    <property type="entry name" value="YbaK/ProRS associated domain"/>
    <property type="match status" value="1"/>
</dbReference>
<dbReference type="InterPro" id="IPR004500">
    <property type="entry name" value="Pro-tRNA-synth_IIa_bac-type"/>
</dbReference>
<evidence type="ECO:0000256" key="1">
    <source>
        <dbReference type="ARBA" id="ARBA00004496"/>
    </source>
</evidence>
<evidence type="ECO:0000256" key="8">
    <source>
        <dbReference type="ARBA" id="ARBA00023146"/>
    </source>
</evidence>
<dbReference type="NCBIfam" id="NF006625">
    <property type="entry name" value="PRK09194.1"/>
    <property type="match status" value="1"/>
</dbReference>
<dbReference type="InterPro" id="IPR036621">
    <property type="entry name" value="Anticodon-bd_dom_sf"/>
</dbReference>
<dbReference type="InterPro" id="IPR002316">
    <property type="entry name" value="Pro-tRNA-ligase_IIa"/>
</dbReference>
<keyword evidence="3 10" id="KW-0963">Cytoplasm</keyword>
<dbReference type="InterPro" id="IPR006195">
    <property type="entry name" value="aa-tRNA-synth_II"/>
</dbReference>
<dbReference type="EC" id="6.1.1.15" evidence="10"/>
<dbReference type="OrthoDB" id="9809052at2"/>
<keyword evidence="6 10" id="KW-0067">ATP-binding</keyword>
<comment type="similarity">
    <text evidence="10">Belongs to the class-II aminoacyl-tRNA synthetase family. ProS type 1 subfamily.</text>
</comment>
<dbReference type="InterPro" id="IPR004154">
    <property type="entry name" value="Anticodon-bd"/>
</dbReference>
<dbReference type="NCBIfam" id="TIGR00409">
    <property type="entry name" value="proS_fam_II"/>
    <property type="match status" value="1"/>
</dbReference>
<comment type="function">
    <text evidence="10">Catalyzes the attachment of proline to tRNA(Pro) in a two-step reaction: proline is first activated by ATP to form Pro-AMP and then transferred to the acceptor end of tRNA(Pro). As ProRS can inadvertently accommodate and process non-cognate amino acids such as alanine and cysteine, to avoid such errors it has two additional distinct editing activities against alanine. One activity is designated as 'pretransfer' editing and involves the tRNA(Pro)-independent hydrolysis of activated Ala-AMP. The other activity is designated 'posttransfer' editing and involves deacylation of mischarged Ala-tRNA(Pro). The misacylated Cys-tRNA(Pro) is not edited by ProRS.</text>
</comment>
<dbReference type="GO" id="GO:0006433">
    <property type="term" value="P:prolyl-tRNA aminoacylation"/>
    <property type="evidence" value="ECO:0007669"/>
    <property type="project" value="UniProtKB-UniRule"/>
</dbReference>
<dbReference type="PANTHER" id="PTHR42753:SF2">
    <property type="entry name" value="PROLINE--TRNA LIGASE"/>
    <property type="match status" value="1"/>
</dbReference>
<dbReference type="EMBL" id="SMFX01000001">
    <property type="protein sequence ID" value="TCK17613.1"/>
    <property type="molecule type" value="Genomic_DNA"/>
</dbReference>
<dbReference type="InterPro" id="IPR002314">
    <property type="entry name" value="aa-tRNA-synt_IIb"/>
</dbReference>
<dbReference type="Pfam" id="PF03129">
    <property type="entry name" value="HGTP_anticodon"/>
    <property type="match status" value="1"/>
</dbReference>
<dbReference type="SUPFAM" id="SSF52954">
    <property type="entry name" value="Class II aaRS ABD-related"/>
    <property type="match status" value="1"/>
</dbReference>
<dbReference type="GO" id="GO:0002161">
    <property type="term" value="F:aminoacyl-tRNA deacylase activity"/>
    <property type="evidence" value="ECO:0007669"/>
    <property type="project" value="InterPro"/>
</dbReference>
<evidence type="ECO:0000313" key="12">
    <source>
        <dbReference type="EMBL" id="TCK17613.1"/>
    </source>
</evidence>
<evidence type="ECO:0000256" key="3">
    <source>
        <dbReference type="ARBA" id="ARBA00022490"/>
    </source>
</evidence>
<dbReference type="PIRSF" id="PIRSF001535">
    <property type="entry name" value="ProRS_1"/>
    <property type="match status" value="1"/>
</dbReference>
<dbReference type="GO" id="GO:0004827">
    <property type="term" value="F:proline-tRNA ligase activity"/>
    <property type="evidence" value="ECO:0007669"/>
    <property type="project" value="UniProtKB-UniRule"/>
</dbReference>
<dbReference type="HAMAP" id="MF_01569">
    <property type="entry name" value="Pro_tRNA_synth_type1"/>
    <property type="match status" value="1"/>
</dbReference>
<name>A0A4R1HAU0_9GAMM</name>
<dbReference type="CDD" id="cd00779">
    <property type="entry name" value="ProRS_core_prok"/>
    <property type="match status" value="1"/>
</dbReference>